<protein>
    <submittedName>
        <fullName evidence="6">Uncharacterized protein</fullName>
    </submittedName>
</protein>
<dbReference type="PANTHER" id="PTHR47660">
    <property type="entry name" value="TRANSCRIPTION FACTOR WITH C2H2 AND ZN(2)-CYS(6) DNA BINDING DOMAIN (EUROFUNG)-RELATED-RELATED"/>
    <property type="match status" value="1"/>
</dbReference>
<keyword evidence="3" id="KW-0805">Transcription regulation</keyword>
<evidence type="ECO:0000313" key="6">
    <source>
        <dbReference type="EMBL" id="CEO55566.1"/>
    </source>
</evidence>
<evidence type="ECO:0000256" key="1">
    <source>
        <dbReference type="ARBA" id="ARBA00022723"/>
    </source>
</evidence>
<evidence type="ECO:0000256" key="2">
    <source>
        <dbReference type="ARBA" id="ARBA00022833"/>
    </source>
</evidence>
<evidence type="ECO:0000256" key="5">
    <source>
        <dbReference type="ARBA" id="ARBA00023242"/>
    </source>
</evidence>
<proteinExistence type="predicted"/>
<reference evidence="6" key="1">
    <citation type="submission" date="2015-01" db="EMBL/GenBank/DDBJ databases">
        <authorList>
            <person name="Durling Mikael"/>
        </authorList>
    </citation>
    <scope>NUCLEOTIDE SEQUENCE</scope>
</reference>
<dbReference type="GO" id="GO:0008270">
    <property type="term" value="F:zinc ion binding"/>
    <property type="evidence" value="ECO:0007669"/>
    <property type="project" value="InterPro"/>
</dbReference>
<keyword evidence="2" id="KW-0862">Zinc</keyword>
<keyword evidence="4" id="KW-0804">Transcription</keyword>
<dbReference type="InterPro" id="IPR036864">
    <property type="entry name" value="Zn2-C6_fun-type_DNA-bd_sf"/>
</dbReference>
<keyword evidence="5" id="KW-0539">Nucleus</keyword>
<dbReference type="PANTHER" id="PTHR47660:SF3">
    <property type="entry name" value="FINGER DOMAIN PROTEIN, PUTATIVE (AFU_ORTHOLOGUE AFUA_4G03310)-RELATED"/>
    <property type="match status" value="1"/>
</dbReference>
<dbReference type="AlphaFoldDB" id="A0A0B7KLG1"/>
<accession>A0A0B7KLG1</accession>
<evidence type="ECO:0000256" key="4">
    <source>
        <dbReference type="ARBA" id="ARBA00023163"/>
    </source>
</evidence>
<keyword evidence="1" id="KW-0479">Metal-binding</keyword>
<sequence>MENKSPPKAKLLCSVCGKESISGPSLKRHMRYCIRRGAISRSRKKSCQHCAQAKARCEVSGRGCLRCSGKGLACSLTVPISSDTNASMEFWDNFALDPGAPINLDMSSVPTQDNPSSNAPDCHFPFDLFMPSSVFLSGPGPEEEVGNGPRLSLIDSTSNYAQAQAPRLFEPRLFHAPGAIMASTMGTGILKSYPLMMRNRNDFPPFIHPFCYGSKRNGWKLPPSLERASLIASSLADNIPGTLLKIREEQQRIDETLLEMGIEGLISSGQALIIYILMRIESGPSEQDEDVHLYATLSRLCFRIPSLPGFYEKMAKFSPWKQWIIVESKRRLNSTLRLMSQLYNLDVAPNPCNIFTAMPLPASKLLWKASSEQEWEAEIARDDFYKKLSVQDLMKFKGKGESDQPSREEWNRWYSGTDELGILVVISASLL</sequence>
<dbReference type="SUPFAM" id="SSF57701">
    <property type="entry name" value="Zn2/Cys6 DNA-binding domain"/>
    <property type="match status" value="1"/>
</dbReference>
<dbReference type="GO" id="GO:0000981">
    <property type="term" value="F:DNA-binding transcription factor activity, RNA polymerase II-specific"/>
    <property type="evidence" value="ECO:0007669"/>
    <property type="project" value="InterPro"/>
</dbReference>
<gene>
    <name evidence="6" type="ORF">BN869_000011624_1</name>
</gene>
<organism evidence="6">
    <name type="scientific">Bionectria ochroleuca</name>
    <name type="common">Gliocladium roseum</name>
    <dbReference type="NCBI Taxonomy" id="29856"/>
    <lineage>
        <taxon>Eukaryota</taxon>
        <taxon>Fungi</taxon>
        <taxon>Dikarya</taxon>
        <taxon>Ascomycota</taxon>
        <taxon>Pezizomycotina</taxon>
        <taxon>Sordariomycetes</taxon>
        <taxon>Hypocreomycetidae</taxon>
        <taxon>Hypocreales</taxon>
        <taxon>Bionectriaceae</taxon>
        <taxon>Clonostachys</taxon>
    </lineage>
</organism>
<name>A0A0B7KLG1_BIOOC</name>
<dbReference type="EMBL" id="CDPU01000054">
    <property type="protein sequence ID" value="CEO55566.1"/>
    <property type="molecule type" value="Genomic_DNA"/>
</dbReference>
<evidence type="ECO:0000256" key="3">
    <source>
        <dbReference type="ARBA" id="ARBA00023015"/>
    </source>
</evidence>